<reference evidence="2 3" key="1">
    <citation type="submission" date="2011-09" db="EMBL/GenBank/DDBJ databases">
        <title>Complete sequence of chromosome of Thioflavicoccus mobilis 8321.</title>
        <authorList>
            <consortium name="US DOE Joint Genome Institute"/>
            <person name="Lucas S."/>
            <person name="Han J."/>
            <person name="Lapidus A."/>
            <person name="Cheng J.-F."/>
            <person name="Goodwin L."/>
            <person name="Pitluck S."/>
            <person name="Peters L."/>
            <person name="Ovchinnikova G."/>
            <person name="Lu M."/>
            <person name="Detter J.C."/>
            <person name="Han C."/>
            <person name="Tapia R."/>
            <person name="Land M."/>
            <person name="Hauser L."/>
            <person name="Kyrpides N."/>
            <person name="Ivanova N."/>
            <person name="Pagani I."/>
            <person name="Vogl K."/>
            <person name="Liu Z."/>
            <person name="Imhoff J."/>
            <person name="Thiel V."/>
            <person name="Frigaard N.-U."/>
            <person name="Bryant D."/>
            <person name="Woyke T."/>
        </authorList>
    </citation>
    <scope>NUCLEOTIDE SEQUENCE [LARGE SCALE GENOMIC DNA]</scope>
    <source>
        <strain evidence="2 3">8321</strain>
    </source>
</reference>
<evidence type="ECO:0008006" key="4">
    <source>
        <dbReference type="Google" id="ProtNLM"/>
    </source>
</evidence>
<dbReference type="OrthoDB" id="5760949at2"/>
<feature type="transmembrane region" description="Helical" evidence="1">
    <location>
        <begin position="6"/>
        <end position="28"/>
    </location>
</feature>
<proteinExistence type="predicted"/>
<feature type="transmembrane region" description="Helical" evidence="1">
    <location>
        <begin position="160"/>
        <end position="177"/>
    </location>
</feature>
<dbReference type="HOGENOM" id="CLU_1280846_0_0_6"/>
<sequence length="227" mass="24568">MALDPQILWAAGLGIYVLAVLLLTKLPYDWMVAGGMEPIRAVYYNRKIVHMLAGGVGSLMVPLVFTDVWYPLVAGILLSLLTYGAHASGLRMFWFQTPENRNDVKFALSWLGSVSLLWWLLGNPWLAILPGLFMAFGDGVTGIVRNAVIRKRSKSPIGNVFMLIVCAPMGWVIGGMADPAIPEWGLLAAVIATVVERYEFGVIDDNILITAAASATLLLGTAIGPLI</sequence>
<evidence type="ECO:0000256" key="1">
    <source>
        <dbReference type="SAM" id="Phobius"/>
    </source>
</evidence>
<dbReference type="EMBL" id="CP003051">
    <property type="protein sequence ID" value="AGA89370.1"/>
    <property type="molecule type" value="Genomic_DNA"/>
</dbReference>
<keyword evidence="1" id="KW-0812">Transmembrane</keyword>
<feature type="transmembrane region" description="Helical" evidence="1">
    <location>
        <begin position="72"/>
        <end position="94"/>
    </location>
</feature>
<keyword evidence="1" id="KW-0472">Membrane</keyword>
<dbReference type="eggNOG" id="COG0170">
    <property type="taxonomic scope" value="Bacteria"/>
</dbReference>
<dbReference type="KEGG" id="tmb:Thimo_0516"/>
<keyword evidence="3" id="KW-1185">Reference proteome</keyword>
<dbReference type="Proteomes" id="UP000010816">
    <property type="component" value="Chromosome"/>
</dbReference>
<evidence type="ECO:0000313" key="2">
    <source>
        <dbReference type="EMBL" id="AGA89370.1"/>
    </source>
</evidence>
<dbReference type="STRING" id="765912.Thimo_0516"/>
<accession>L0GVH3</accession>
<name>L0GVH3_9GAMM</name>
<gene>
    <name evidence="2" type="ORF">Thimo_0516</name>
</gene>
<organism evidence="2 3">
    <name type="scientific">Thioflavicoccus mobilis 8321</name>
    <dbReference type="NCBI Taxonomy" id="765912"/>
    <lineage>
        <taxon>Bacteria</taxon>
        <taxon>Pseudomonadati</taxon>
        <taxon>Pseudomonadota</taxon>
        <taxon>Gammaproteobacteria</taxon>
        <taxon>Chromatiales</taxon>
        <taxon>Chromatiaceae</taxon>
        <taxon>Thioflavicoccus</taxon>
    </lineage>
</organism>
<dbReference type="AlphaFoldDB" id="L0GVH3"/>
<feature type="transmembrane region" description="Helical" evidence="1">
    <location>
        <begin position="48"/>
        <end position="66"/>
    </location>
</feature>
<evidence type="ECO:0000313" key="3">
    <source>
        <dbReference type="Proteomes" id="UP000010816"/>
    </source>
</evidence>
<feature type="transmembrane region" description="Helical" evidence="1">
    <location>
        <begin position="207"/>
        <end position="226"/>
    </location>
</feature>
<dbReference type="RefSeq" id="WP_015279518.1">
    <property type="nucleotide sequence ID" value="NC_019940.1"/>
</dbReference>
<protein>
    <recommendedName>
        <fullName evidence="4">Dolichol kinase</fullName>
    </recommendedName>
</protein>
<keyword evidence="1" id="KW-1133">Transmembrane helix</keyword>